<proteinExistence type="predicted"/>
<protein>
    <submittedName>
        <fullName evidence="1">Uncharacterized protein</fullName>
    </submittedName>
</protein>
<organism evidence="1 2">
    <name type="scientific">Bos indicus x Bos taurus</name>
    <name type="common">Hybrid cattle</name>
    <dbReference type="NCBI Taxonomy" id="30522"/>
    <lineage>
        <taxon>Eukaryota</taxon>
        <taxon>Metazoa</taxon>
        <taxon>Chordata</taxon>
        <taxon>Craniata</taxon>
        <taxon>Vertebrata</taxon>
        <taxon>Euteleostomi</taxon>
        <taxon>Mammalia</taxon>
        <taxon>Eutheria</taxon>
        <taxon>Laurasiatheria</taxon>
        <taxon>Artiodactyla</taxon>
        <taxon>Ruminantia</taxon>
        <taxon>Pecora</taxon>
        <taxon>Bovidae</taxon>
        <taxon>Bovinae</taxon>
        <taxon>Bos</taxon>
    </lineage>
</organism>
<dbReference type="AlphaFoldDB" id="A0A4W2I6R9"/>
<evidence type="ECO:0000313" key="1">
    <source>
        <dbReference type="Ensembl" id="ENSBIXP00005038443.1"/>
    </source>
</evidence>
<reference evidence="1" key="2">
    <citation type="submission" date="2025-08" db="UniProtKB">
        <authorList>
            <consortium name="Ensembl"/>
        </authorList>
    </citation>
    <scope>IDENTIFICATION</scope>
</reference>
<evidence type="ECO:0000313" key="2">
    <source>
        <dbReference type="Proteomes" id="UP000429181"/>
    </source>
</evidence>
<dbReference type="Proteomes" id="UP000429181">
    <property type="component" value="Chromosome 15"/>
</dbReference>
<accession>A0A4W2I6R9</accession>
<dbReference type="GeneTree" id="ENSGT00920000150760"/>
<sequence length="61" mass="6427">MCHTAKSPITSPHERAVSWDNKTPDITIPEASQDCVYKGLAAAAAEGADQVTEAVTDNTLV</sequence>
<dbReference type="Ensembl" id="ENSBIXT00005028440.1">
    <property type="protein sequence ID" value="ENSBIXP00005038443.1"/>
    <property type="gene ID" value="ENSBIXG00005006258.1"/>
</dbReference>
<reference evidence="1 2" key="1">
    <citation type="submission" date="2018-11" db="EMBL/GenBank/DDBJ databases">
        <title>Haplotype-resolved cattle genomes.</title>
        <authorList>
            <person name="Low W.Y."/>
            <person name="Tearle R."/>
            <person name="Bickhart D.M."/>
            <person name="Rosen B.D."/>
            <person name="Koren S."/>
            <person name="Rhie A."/>
            <person name="Hiendleder S."/>
            <person name="Phillippy A.M."/>
            <person name="Smith T.P.L."/>
            <person name="Williams J.L."/>
        </authorList>
    </citation>
    <scope>NUCLEOTIDE SEQUENCE [LARGE SCALE GENOMIC DNA]</scope>
</reference>
<name>A0A4W2I6R9_BOBOX</name>